<dbReference type="Pfam" id="PF01494">
    <property type="entry name" value="FAD_binding_3"/>
    <property type="match status" value="1"/>
</dbReference>
<comment type="caution">
    <text evidence="6">The sequence shown here is derived from an EMBL/GenBank/DDBJ whole genome shotgun (WGS) entry which is preliminary data.</text>
</comment>
<keyword evidence="4" id="KW-0812">Transmembrane</keyword>
<evidence type="ECO:0000313" key="6">
    <source>
        <dbReference type="EMBL" id="KKA25681.1"/>
    </source>
</evidence>
<dbReference type="RefSeq" id="XP_013332293.1">
    <property type="nucleotide sequence ID" value="XM_013476839.1"/>
</dbReference>
<dbReference type="EMBL" id="LASV01000015">
    <property type="protein sequence ID" value="KKA25681.1"/>
    <property type="molecule type" value="Genomic_DNA"/>
</dbReference>
<dbReference type="OrthoDB" id="417877at2759"/>
<dbReference type="InterPro" id="IPR051104">
    <property type="entry name" value="FAD_monoxygenase"/>
</dbReference>
<dbReference type="STRING" id="1408163.A0A0F4Z6H4"/>
<accession>A0A0F4Z6H4</accession>
<feature type="domain" description="FAD-binding" evidence="5">
    <location>
        <begin position="13"/>
        <end position="391"/>
    </location>
</feature>
<dbReference type="PRINTS" id="PR00420">
    <property type="entry name" value="RNGMNOXGNASE"/>
</dbReference>
<keyword evidence="4" id="KW-1133">Transmembrane helix</keyword>
<evidence type="ECO:0000256" key="4">
    <source>
        <dbReference type="SAM" id="Phobius"/>
    </source>
</evidence>
<dbReference type="Gene3D" id="3.50.50.60">
    <property type="entry name" value="FAD/NAD(P)-binding domain"/>
    <property type="match status" value="1"/>
</dbReference>
<dbReference type="Proteomes" id="UP000053958">
    <property type="component" value="Unassembled WGS sequence"/>
</dbReference>
<protein>
    <recommendedName>
        <fullName evidence="5">FAD-binding domain-containing protein</fullName>
    </recommendedName>
</protein>
<dbReference type="GeneID" id="25312376"/>
<evidence type="ECO:0000259" key="5">
    <source>
        <dbReference type="Pfam" id="PF01494"/>
    </source>
</evidence>
<dbReference type="GO" id="GO:0071949">
    <property type="term" value="F:FAD binding"/>
    <property type="evidence" value="ECO:0007669"/>
    <property type="project" value="InterPro"/>
</dbReference>
<sequence>MASSSSQRKPFRIAIIGGGIAGLFAALSIHHHCCRHATTNGDNNNNNHIQPDIDIDIDIDVYEQAAEYKEIGAGLGLAVNAAKLLDRIGLFDDARAIAGFRNNVWISFRRYDDSSEICTVPLKDETARRMQLSVHRAEFLEILVRAIRDRKAATLHTNKKCVGLEDLGDLMKVTFVDGTTTTANLVIGADGIHSNVRSHYIGDNAQYGNMIVYRGLCPMSEVQGWWPFDTYSVSWLAPGKHVLVYPISSNKILNIVAFVTTKKEDLGDTVQESWTMAGDKDSVRRDFSEFDTPVQRVIELMDTQPQKWILYDRQPFKKWVFAGGKVALLGDAAHAMLPHQGAGAGQAVEDGYILSRTLHDFLSTRSTSSRSQEDWLQIYQSVRLPRAEKVQATSRQAGELYEMEAPELKGLPYDECVPIVRSKIQDRMNWIWSEDIDQAYEKARGWRSKM</sequence>
<dbReference type="GO" id="GO:0044550">
    <property type="term" value="P:secondary metabolite biosynthetic process"/>
    <property type="evidence" value="ECO:0007669"/>
    <property type="project" value="TreeGrafter"/>
</dbReference>
<evidence type="ECO:0000256" key="2">
    <source>
        <dbReference type="ARBA" id="ARBA00022827"/>
    </source>
</evidence>
<evidence type="ECO:0000256" key="3">
    <source>
        <dbReference type="ARBA" id="ARBA00023002"/>
    </source>
</evidence>
<reference evidence="6 7" key="1">
    <citation type="submission" date="2015-04" db="EMBL/GenBank/DDBJ databases">
        <authorList>
            <person name="Heijne W.H."/>
            <person name="Fedorova N.D."/>
            <person name="Nierman W.C."/>
            <person name="Vollebregt A.W."/>
            <person name="Zhao Z."/>
            <person name="Wu L."/>
            <person name="Kumar M."/>
            <person name="Stam H."/>
            <person name="van den Berg M.A."/>
            <person name="Pel H.J."/>
        </authorList>
    </citation>
    <scope>NUCLEOTIDE SEQUENCE [LARGE SCALE GENOMIC DNA]</scope>
    <source>
        <strain evidence="6 7">CBS 393.64</strain>
    </source>
</reference>
<keyword evidence="4" id="KW-0472">Membrane</keyword>
<keyword evidence="2" id="KW-0274">FAD</keyword>
<organism evidence="6 7">
    <name type="scientific">Rasamsonia emersonii (strain ATCC 16479 / CBS 393.64 / IMI 116815)</name>
    <dbReference type="NCBI Taxonomy" id="1408163"/>
    <lineage>
        <taxon>Eukaryota</taxon>
        <taxon>Fungi</taxon>
        <taxon>Dikarya</taxon>
        <taxon>Ascomycota</taxon>
        <taxon>Pezizomycotina</taxon>
        <taxon>Eurotiomycetes</taxon>
        <taxon>Eurotiomycetidae</taxon>
        <taxon>Eurotiales</taxon>
        <taxon>Trichocomaceae</taxon>
        <taxon>Rasamsonia</taxon>
    </lineage>
</organism>
<dbReference type="InterPro" id="IPR002938">
    <property type="entry name" value="FAD-bd"/>
</dbReference>
<keyword evidence="1" id="KW-0285">Flavoprotein</keyword>
<gene>
    <name evidence="6" type="ORF">T310_0321</name>
</gene>
<evidence type="ECO:0000313" key="7">
    <source>
        <dbReference type="Proteomes" id="UP000053958"/>
    </source>
</evidence>
<dbReference type="SUPFAM" id="SSF51905">
    <property type="entry name" value="FAD/NAD(P)-binding domain"/>
    <property type="match status" value="1"/>
</dbReference>
<name>A0A0F4Z6H4_RASE3</name>
<evidence type="ECO:0000256" key="1">
    <source>
        <dbReference type="ARBA" id="ARBA00022630"/>
    </source>
</evidence>
<proteinExistence type="predicted"/>
<dbReference type="SUPFAM" id="SSF54373">
    <property type="entry name" value="FAD-linked reductases, C-terminal domain"/>
    <property type="match status" value="1"/>
</dbReference>
<dbReference type="PANTHER" id="PTHR46720">
    <property type="entry name" value="HYDROXYLASE, PUTATIVE (AFU_ORTHOLOGUE AFUA_3G01460)-RELATED"/>
    <property type="match status" value="1"/>
</dbReference>
<dbReference type="PANTHER" id="PTHR46720:SF3">
    <property type="entry name" value="FAD-BINDING DOMAIN-CONTAINING PROTEIN-RELATED"/>
    <property type="match status" value="1"/>
</dbReference>
<dbReference type="InterPro" id="IPR036188">
    <property type="entry name" value="FAD/NAD-bd_sf"/>
</dbReference>
<keyword evidence="3" id="KW-0560">Oxidoreductase</keyword>
<dbReference type="GO" id="GO:0016491">
    <property type="term" value="F:oxidoreductase activity"/>
    <property type="evidence" value="ECO:0007669"/>
    <property type="project" value="UniProtKB-KW"/>
</dbReference>
<feature type="transmembrane region" description="Helical" evidence="4">
    <location>
        <begin position="12"/>
        <end position="30"/>
    </location>
</feature>
<keyword evidence="7" id="KW-1185">Reference proteome</keyword>
<dbReference type="AlphaFoldDB" id="A0A0F4Z6H4"/>